<evidence type="ECO:0000256" key="6">
    <source>
        <dbReference type="ARBA" id="ARBA00023136"/>
    </source>
</evidence>
<dbReference type="GO" id="GO:0046933">
    <property type="term" value="F:proton-transporting ATP synthase activity, rotational mechanism"/>
    <property type="evidence" value="ECO:0007669"/>
    <property type="project" value="InterPro"/>
</dbReference>
<comment type="similarity">
    <text evidence="3 9">Belongs to the ATPase epsilon chain family.</text>
</comment>
<keyword evidence="8 9" id="KW-0066">ATP synthesis</keyword>
<accession>A0A0S7BZX6</accession>
<dbReference type="RefSeq" id="WP_062036844.1">
    <property type="nucleotide sequence ID" value="NZ_DF968182.1"/>
</dbReference>
<evidence type="ECO:0000256" key="3">
    <source>
        <dbReference type="ARBA" id="ARBA00005712"/>
    </source>
</evidence>
<dbReference type="InterPro" id="IPR036771">
    <property type="entry name" value="ATPsynth_dsu/esu_N"/>
</dbReference>
<evidence type="ECO:0000256" key="1">
    <source>
        <dbReference type="ARBA" id="ARBA00003543"/>
    </source>
</evidence>
<dbReference type="Pfam" id="PF02823">
    <property type="entry name" value="ATP-synt_DE_N"/>
    <property type="match status" value="1"/>
</dbReference>
<keyword evidence="5 9" id="KW-0406">Ion transport</keyword>
<dbReference type="Proteomes" id="UP000053091">
    <property type="component" value="Unassembled WGS sequence"/>
</dbReference>
<dbReference type="PANTHER" id="PTHR13822:SF10">
    <property type="entry name" value="ATP SYNTHASE EPSILON CHAIN, CHLOROPLASTIC"/>
    <property type="match status" value="1"/>
</dbReference>
<dbReference type="GO" id="GO:0045259">
    <property type="term" value="C:proton-transporting ATP synthase complex"/>
    <property type="evidence" value="ECO:0007669"/>
    <property type="project" value="UniProtKB-KW"/>
</dbReference>
<dbReference type="AlphaFoldDB" id="A0A0S7BZX6"/>
<feature type="domain" description="ATP synthase F1 complex delta/epsilon subunit N-terminal" evidence="10">
    <location>
        <begin position="1"/>
        <end position="78"/>
    </location>
</feature>
<dbReference type="GO" id="GO:0012505">
    <property type="term" value="C:endomembrane system"/>
    <property type="evidence" value="ECO:0007669"/>
    <property type="project" value="UniProtKB-SubCell"/>
</dbReference>
<dbReference type="CDD" id="cd12152">
    <property type="entry name" value="F1-ATPase_delta"/>
    <property type="match status" value="1"/>
</dbReference>
<evidence type="ECO:0000256" key="9">
    <source>
        <dbReference type="RuleBase" id="RU003656"/>
    </source>
</evidence>
<keyword evidence="7 9" id="KW-0139">CF(1)</keyword>
<dbReference type="Gene3D" id="2.60.15.10">
    <property type="entry name" value="F0F1 ATP synthase delta/epsilon subunit, N-terminal"/>
    <property type="match status" value="1"/>
</dbReference>
<reference evidence="11" key="1">
    <citation type="journal article" date="2015" name="Genome Announc.">
        <title>Draft Genome Sequence of Bacteroidales Strain TBC1, a Novel Isolate from a Methanogenic Wastewater Treatment System.</title>
        <authorList>
            <person name="Tourlousse D.M."/>
            <person name="Matsuura N."/>
            <person name="Sun L."/>
            <person name="Toyonaga M."/>
            <person name="Kuroda K."/>
            <person name="Ohashi A."/>
            <person name="Cruz R."/>
            <person name="Yamaguchi T."/>
            <person name="Sekiguchi Y."/>
        </authorList>
    </citation>
    <scope>NUCLEOTIDE SEQUENCE [LARGE SCALE GENOMIC DNA]</scope>
    <source>
        <strain evidence="11">TBC1</strain>
    </source>
</reference>
<evidence type="ECO:0000256" key="5">
    <source>
        <dbReference type="ARBA" id="ARBA00023065"/>
    </source>
</evidence>
<dbReference type="SUPFAM" id="SSF51344">
    <property type="entry name" value="Epsilon subunit of F1F0-ATP synthase N-terminal domain"/>
    <property type="match status" value="1"/>
</dbReference>
<organism evidence="11">
    <name type="scientific">Lentimicrobium saccharophilum</name>
    <dbReference type="NCBI Taxonomy" id="1678841"/>
    <lineage>
        <taxon>Bacteria</taxon>
        <taxon>Pseudomonadati</taxon>
        <taxon>Bacteroidota</taxon>
        <taxon>Bacteroidia</taxon>
        <taxon>Bacteroidales</taxon>
        <taxon>Lentimicrobiaceae</taxon>
        <taxon>Lentimicrobium</taxon>
    </lineage>
</organism>
<dbReference type="EMBL" id="DF968182">
    <property type="protein sequence ID" value="GAP41935.1"/>
    <property type="molecule type" value="Genomic_DNA"/>
</dbReference>
<dbReference type="PANTHER" id="PTHR13822">
    <property type="entry name" value="ATP SYNTHASE DELTA/EPSILON CHAIN"/>
    <property type="match status" value="1"/>
</dbReference>
<evidence type="ECO:0000256" key="7">
    <source>
        <dbReference type="ARBA" id="ARBA00023196"/>
    </source>
</evidence>
<evidence type="ECO:0000256" key="4">
    <source>
        <dbReference type="ARBA" id="ARBA00022448"/>
    </source>
</evidence>
<evidence type="ECO:0000256" key="2">
    <source>
        <dbReference type="ARBA" id="ARBA00004184"/>
    </source>
</evidence>
<sequence length="78" mass="8670">MKLEIITPETTLFNAEVTLVQLPGKSGSFEIMHNHAPMIATLKKGKIKIVDPDKNIRYLEINGGTLQVQNNKILILAD</sequence>
<comment type="subunit">
    <text evidence="9">F-type ATPases have 2 components, CF(1) - the catalytic core - and CF(0) - the membrane proton channel. CF(1) has five subunits: alpha(3), beta(3), gamma(1), delta(1), epsilon(1). CF(0) has three main subunits: a, b and c.</text>
</comment>
<dbReference type="InterPro" id="IPR020546">
    <property type="entry name" value="ATP_synth_F1_dsu/esu_N"/>
</dbReference>
<keyword evidence="12" id="KW-1185">Reference proteome</keyword>
<dbReference type="NCBIfam" id="TIGR01216">
    <property type="entry name" value="ATP_synt_epsi"/>
    <property type="match status" value="1"/>
</dbReference>
<evidence type="ECO:0000313" key="12">
    <source>
        <dbReference type="Proteomes" id="UP000053091"/>
    </source>
</evidence>
<keyword evidence="6" id="KW-0472">Membrane</keyword>
<dbReference type="STRING" id="1678841.TBC1_1163"/>
<proteinExistence type="inferred from homology"/>
<keyword evidence="4 9" id="KW-0813">Transport</keyword>
<comment type="function">
    <text evidence="1">Produces ATP from ADP in the presence of a proton gradient across the membrane.</text>
</comment>
<dbReference type="OrthoDB" id="5294255at2"/>
<dbReference type="InterPro" id="IPR001469">
    <property type="entry name" value="ATP_synth_F1_dsu/esu"/>
</dbReference>
<comment type="subcellular location">
    <subcellularLocation>
        <location evidence="2">Endomembrane system</location>
        <topology evidence="2">Peripheral membrane protein</topology>
    </subcellularLocation>
</comment>
<protein>
    <submittedName>
        <fullName evidence="11">ATP synthase, F1 epsilon subunit</fullName>
    </submittedName>
</protein>
<evidence type="ECO:0000313" key="11">
    <source>
        <dbReference type="EMBL" id="GAP41935.1"/>
    </source>
</evidence>
<name>A0A0S7BZX6_9BACT</name>
<evidence type="ECO:0000259" key="10">
    <source>
        <dbReference type="Pfam" id="PF02823"/>
    </source>
</evidence>
<gene>
    <name evidence="11" type="ORF">TBC1_1163</name>
</gene>
<evidence type="ECO:0000256" key="8">
    <source>
        <dbReference type="ARBA" id="ARBA00023310"/>
    </source>
</evidence>